<dbReference type="CDD" id="cd09487">
    <property type="entry name" value="SAM_superfamily"/>
    <property type="match status" value="1"/>
</dbReference>
<keyword evidence="4" id="KW-1185">Reference proteome</keyword>
<sequence length="1155" mass="122502">MHTGHAESAFGGNTEGVETYCTRAAYAEPNFRRVPRKLRAGVNGLPHHAAPSLRSTVPTLDQPSESCSLAMAVLCLCPRGYGGGPSPCCRRDRLCARARRELTAGKAPAWRAGLQGVPTSAGRVRPWRGGGGGGGALPVGGNLISRWFAGGRRPFPPSNFLSSGGARPASRSDQTPPRALSLCPPKHSPAAGAHTPRSASGPPSPRRLTAVRVCRLARKALPPVERCGQGFLGCGAVGLRPSPPALSPPRHFRPHAACQARRGFFRPASEALRPRDDLLFPVATDSRERQPRGADRSRPRSGWPLAGGASWRTTGADMVDGPQADAPRKRGVFPASENTADLDDFEALLPRRSVEAQARESDDRNFSGDPGRPGDVTDHGAATGGPDGPESWPLDAVFAFLDAQGLGEYKQTFAGTPRAPFAADRIDHQIYGPAFLELTHETLRKLNVPTVVERARILNASRKMRSRGLRNAQSMTPVRTAYTAEMKNVDSFTGDISDSGRYFDGRTQSDSCESAISERLYISPLPSRSEPQLQSYWQLESDPALAAQRRGSHQSAVKLTAGSAAQSPANLASAPLAGSITINPRTSSRPQLDHGSSLAGPSVSSVCAGARVPTADKISDDRFRFLHARSISDSVRPSGNYGNFMPVPAQRLASGRGEGQAGRFQDPRLPLPPGPPESTQLDAGVSGVLQDSGLRRWSESPQPPYANSSASSSLFGVPLPKESARRRSPISIRERPSGLPPNQQFAGPPIIMPRTESRNFSGAHTKARWTWLQAVGSPTSKSASLHFREPSKPRHVHVSTDGKVFRNVDVTNLHTPESVRNALSSEMFGADYGDRVTVYSLSEYGEMVRSLSDAELLLVCRHSAGHSAVKLGIAISRRRSPSSPVLPADEWSAARGLPNLLSFVNNAAVLQPSSVDTALAAEIPVEGVPSSVAPQGNFDAPSGENPQPEVPEIRRITLADNPVPSLRTSGGPAYSEQAALPTAFLPAYSTKPLTGNFWAKPPSAAPISNAGANVGSANVNGDATVSHVSFASASPTIRRTAGQSAPASPLELTSPMLTAHVPGRRQLSNSTSAPANVPGMDEMPVPEDFWGERPPVSAITDNLDIFFPDHDLDKPMIEEPAPSPVASAERLPSAPSPAVAPDAAGVSLRRSEPAV</sequence>
<comment type="caution">
    <text evidence="3">The sequence shown here is derived from an EMBL/GenBank/DDBJ whole genome shotgun (WGS) entry which is preliminary data.</text>
</comment>
<feature type="domain" description="SAM" evidence="2">
    <location>
        <begin position="392"/>
        <end position="467"/>
    </location>
</feature>
<reference evidence="3 4" key="1">
    <citation type="journal article" name="Sci. Rep.">
        <title>Genome-scale phylogenetic analyses confirm Olpidium as the closest living zoosporic fungus to the non-flagellated, terrestrial fungi.</title>
        <authorList>
            <person name="Chang Y."/>
            <person name="Rochon D."/>
            <person name="Sekimoto S."/>
            <person name="Wang Y."/>
            <person name="Chovatia M."/>
            <person name="Sandor L."/>
            <person name="Salamov A."/>
            <person name="Grigoriev I.V."/>
            <person name="Stajich J.E."/>
            <person name="Spatafora J.W."/>
        </authorList>
    </citation>
    <scope>NUCLEOTIDE SEQUENCE [LARGE SCALE GENOMIC DNA]</scope>
    <source>
        <strain evidence="3">S191</strain>
    </source>
</reference>
<feature type="region of interest" description="Disordered" evidence="1">
    <location>
        <begin position="280"/>
        <end position="389"/>
    </location>
</feature>
<dbReference type="SMART" id="SM00454">
    <property type="entry name" value="SAM"/>
    <property type="match status" value="1"/>
</dbReference>
<dbReference type="OrthoDB" id="2139176at2759"/>
<feature type="region of interest" description="Disordered" evidence="1">
    <location>
        <begin position="581"/>
        <end position="604"/>
    </location>
</feature>
<gene>
    <name evidence="3" type="ORF">BJ554DRAFT_7951</name>
</gene>
<feature type="compositionally biased region" description="Polar residues" evidence="1">
    <location>
        <begin position="705"/>
        <end position="714"/>
    </location>
</feature>
<dbReference type="SUPFAM" id="SSF47769">
    <property type="entry name" value="SAM/Pointed domain"/>
    <property type="match status" value="1"/>
</dbReference>
<dbReference type="InterPro" id="IPR013761">
    <property type="entry name" value="SAM/pointed_sf"/>
</dbReference>
<dbReference type="Proteomes" id="UP000673691">
    <property type="component" value="Unassembled WGS sequence"/>
</dbReference>
<feature type="non-terminal residue" evidence="3">
    <location>
        <position position="1155"/>
    </location>
</feature>
<dbReference type="InterPro" id="IPR001660">
    <property type="entry name" value="SAM"/>
</dbReference>
<evidence type="ECO:0000313" key="3">
    <source>
        <dbReference type="EMBL" id="KAG5460047.1"/>
    </source>
</evidence>
<feature type="compositionally biased region" description="Low complexity" evidence="1">
    <location>
        <begin position="1132"/>
        <end position="1144"/>
    </location>
</feature>
<feature type="region of interest" description="Disordered" evidence="1">
    <location>
        <begin position="648"/>
        <end position="744"/>
    </location>
</feature>
<feature type="compositionally biased region" description="Basic and acidic residues" evidence="1">
    <location>
        <begin position="352"/>
        <end position="366"/>
    </location>
</feature>
<organism evidence="3 4">
    <name type="scientific">Olpidium bornovanus</name>
    <dbReference type="NCBI Taxonomy" id="278681"/>
    <lineage>
        <taxon>Eukaryota</taxon>
        <taxon>Fungi</taxon>
        <taxon>Fungi incertae sedis</taxon>
        <taxon>Olpidiomycota</taxon>
        <taxon>Olpidiomycotina</taxon>
        <taxon>Olpidiomycetes</taxon>
        <taxon>Olpidiales</taxon>
        <taxon>Olpidiaceae</taxon>
        <taxon>Olpidium</taxon>
    </lineage>
</organism>
<dbReference type="AlphaFoldDB" id="A0A8H7ZVJ5"/>
<evidence type="ECO:0000313" key="4">
    <source>
        <dbReference type="Proteomes" id="UP000673691"/>
    </source>
</evidence>
<accession>A0A8H7ZVJ5</accession>
<name>A0A8H7ZVJ5_9FUNG</name>
<dbReference type="EMBL" id="JAEFCI010005865">
    <property type="protein sequence ID" value="KAG5460047.1"/>
    <property type="molecule type" value="Genomic_DNA"/>
</dbReference>
<feature type="compositionally biased region" description="Basic and acidic residues" evidence="1">
    <location>
        <begin position="285"/>
        <end position="298"/>
    </location>
</feature>
<protein>
    <recommendedName>
        <fullName evidence="2">SAM domain-containing protein</fullName>
    </recommendedName>
</protein>
<dbReference type="PROSITE" id="PS50105">
    <property type="entry name" value="SAM_DOMAIN"/>
    <property type="match status" value="1"/>
</dbReference>
<proteinExistence type="predicted"/>
<feature type="region of interest" description="Disordered" evidence="1">
    <location>
        <begin position="158"/>
        <end position="207"/>
    </location>
</feature>
<dbReference type="Gene3D" id="1.10.150.50">
    <property type="entry name" value="Transcription Factor, Ets-1"/>
    <property type="match status" value="1"/>
</dbReference>
<feature type="region of interest" description="Disordered" evidence="1">
    <location>
        <begin position="1110"/>
        <end position="1155"/>
    </location>
</feature>
<evidence type="ECO:0000259" key="2">
    <source>
        <dbReference type="PROSITE" id="PS50105"/>
    </source>
</evidence>
<feature type="compositionally biased region" description="Polar residues" evidence="1">
    <location>
        <begin position="581"/>
        <end position="590"/>
    </location>
</feature>
<evidence type="ECO:0000256" key="1">
    <source>
        <dbReference type="SAM" id="MobiDB-lite"/>
    </source>
</evidence>